<feature type="domain" description="Solute-binding protein family 3/N-terminal" evidence="3">
    <location>
        <begin position="38"/>
        <end position="243"/>
    </location>
</feature>
<dbReference type="Proteomes" id="UP000243053">
    <property type="component" value="Unassembled WGS sequence"/>
</dbReference>
<name>A0A1Y5EQU1_COLPS</name>
<protein>
    <recommendedName>
        <fullName evidence="3">Solute-binding protein family 3/N-terminal domain-containing protein</fullName>
    </recommendedName>
</protein>
<organism evidence="4 5">
    <name type="scientific">Colwellia psychrerythraea</name>
    <name type="common">Vibrio psychroerythus</name>
    <dbReference type="NCBI Taxonomy" id="28229"/>
    <lineage>
        <taxon>Bacteria</taxon>
        <taxon>Pseudomonadati</taxon>
        <taxon>Pseudomonadota</taxon>
        <taxon>Gammaproteobacteria</taxon>
        <taxon>Alteromonadales</taxon>
        <taxon>Colwelliaceae</taxon>
        <taxon>Colwellia</taxon>
    </lineage>
</organism>
<gene>
    <name evidence="4" type="ORF">A9Q75_00245</name>
</gene>
<proteinExistence type="inferred from homology"/>
<evidence type="ECO:0000259" key="3">
    <source>
        <dbReference type="Pfam" id="PF00497"/>
    </source>
</evidence>
<evidence type="ECO:0000313" key="4">
    <source>
        <dbReference type="EMBL" id="OUR85092.1"/>
    </source>
</evidence>
<evidence type="ECO:0000256" key="2">
    <source>
        <dbReference type="ARBA" id="ARBA00022729"/>
    </source>
</evidence>
<keyword evidence="2" id="KW-0732">Signal</keyword>
<evidence type="ECO:0000313" key="5">
    <source>
        <dbReference type="Proteomes" id="UP000243053"/>
    </source>
</evidence>
<reference evidence="5" key="1">
    <citation type="journal article" date="2017" name="Proc. Natl. Acad. Sci. U.S.A.">
        <title>Simulation of Deepwater Horizon oil plume reveals substrate specialization within a complex community of hydrocarbon degraders.</title>
        <authorList>
            <person name="Hu P."/>
            <person name="Dubinsky E.A."/>
            <person name="Probst A.J."/>
            <person name="Wang J."/>
            <person name="Sieber C.M.K."/>
            <person name="Tom L.M."/>
            <person name="Gardinali P."/>
            <person name="Banfield J.F."/>
            <person name="Atlas R.M."/>
            <person name="Andersen G.L."/>
        </authorList>
    </citation>
    <scope>NUCLEOTIDE SEQUENCE [LARGE SCALE GENOMIC DNA]</scope>
</reference>
<dbReference type="PANTHER" id="PTHR35936:SF25">
    <property type="entry name" value="ABC TRANSPORTER SUBSTRATE-BINDING PROTEIN"/>
    <property type="match status" value="1"/>
</dbReference>
<dbReference type="EMBL" id="MAAF01000003">
    <property type="protein sequence ID" value="OUR85092.1"/>
    <property type="molecule type" value="Genomic_DNA"/>
</dbReference>
<dbReference type="AlphaFoldDB" id="A0A1Y5EQU1"/>
<dbReference type="PANTHER" id="PTHR35936">
    <property type="entry name" value="MEMBRANE-BOUND LYTIC MUREIN TRANSGLYCOSYLASE F"/>
    <property type="match status" value="1"/>
</dbReference>
<evidence type="ECO:0000256" key="1">
    <source>
        <dbReference type="ARBA" id="ARBA00010333"/>
    </source>
</evidence>
<dbReference type="InterPro" id="IPR001638">
    <property type="entry name" value="Solute-binding_3/MltF_N"/>
</dbReference>
<accession>A0A1Y5EQU1</accession>
<comment type="caution">
    <text evidence="4">The sequence shown here is derived from an EMBL/GenBank/DDBJ whole genome shotgun (WGS) entry which is preliminary data.</text>
</comment>
<dbReference type="SUPFAM" id="SSF53850">
    <property type="entry name" value="Periplasmic binding protein-like II"/>
    <property type="match status" value="1"/>
</dbReference>
<comment type="similarity">
    <text evidence="1">Belongs to the bacterial solute-binding protein 3 family.</text>
</comment>
<dbReference type="Gene3D" id="3.40.190.10">
    <property type="entry name" value="Periplasmic binding protein-like II"/>
    <property type="match status" value="2"/>
</dbReference>
<sequence length="249" mass="29146">MQNILSVLIFVLYMITNNAIAETYKFVGTTFTHILEQDSSGINKGIGAELATKIMTNIGHDIEIEIYPWKRAQMMVESGLADVLIGPYKTSKREVFFNFNSYHFYQDYMIFYSRHDNEFTWNGDLSALNHLKIGLMAGWAYGDKFDNYKNKLSIVILHSFNSCFGMLLKNRIDLCALNQRNAEKYLSTNKHKFRQVKTPISSVKGYYGFSKKLELHDLRIEFDRELKKLIDNNEVRQMNKRYGLYYVDE</sequence>
<dbReference type="Pfam" id="PF00497">
    <property type="entry name" value="SBP_bac_3"/>
    <property type="match status" value="1"/>
</dbReference>